<keyword evidence="1" id="KW-0472">Membrane</keyword>
<reference evidence="3 4" key="1">
    <citation type="submission" date="2013-11" db="EMBL/GenBank/DDBJ databases">
        <title>Genomic analysis of Pelistega sp. HM-7.</title>
        <authorList>
            <person name="Kumbhare S.V."/>
            <person name="Shetty S.A."/>
            <person name="Sharma O."/>
            <person name="Dhotre D.P."/>
        </authorList>
    </citation>
    <scope>NUCLEOTIDE SEQUENCE [LARGE SCALE GENOMIC DNA]</scope>
    <source>
        <strain evidence="3 4">HM-7</strain>
    </source>
</reference>
<sequence>MNKIYQSKYCAKTGTYVAVSELTHTKRKTKNSVFAQSLLAIVLGVSGSSVWAAQCAKLAAWKGGTCEIYENLNYTNPVAWGSIVSAQGDTRTDAVKTVVKSATDTSLGDFIAVSNTSSSSADYGSTGFMVSTGSLTANTLSVKLTPESGKLVRTFGATAWRGGGNYG</sequence>
<proteinExistence type="predicted"/>
<keyword evidence="1" id="KW-0812">Transmembrane</keyword>
<gene>
    <name evidence="3" type="ORF">V757_10885</name>
</gene>
<dbReference type="EMBL" id="AYSV01000115">
    <property type="protein sequence ID" value="ETD67742.1"/>
    <property type="molecule type" value="Genomic_DNA"/>
</dbReference>
<comment type="caution">
    <text evidence="3">The sequence shown here is derived from an EMBL/GenBank/DDBJ whole genome shotgun (WGS) entry which is preliminary data.</text>
</comment>
<protein>
    <recommendedName>
        <fullName evidence="2">ESPR domain-containing protein</fullName>
    </recommendedName>
</protein>
<evidence type="ECO:0000313" key="4">
    <source>
        <dbReference type="Proteomes" id="UP000018766"/>
    </source>
</evidence>
<keyword evidence="1" id="KW-1133">Transmembrane helix</keyword>
<name>V8FWC6_9BURK</name>
<evidence type="ECO:0000313" key="3">
    <source>
        <dbReference type="EMBL" id="ETD67742.1"/>
    </source>
</evidence>
<evidence type="ECO:0000259" key="2">
    <source>
        <dbReference type="Pfam" id="PF13018"/>
    </source>
</evidence>
<dbReference type="AlphaFoldDB" id="V8FWC6"/>
<feature type="transmembrane region" description="Helical" evidence="1">
    <location>
        <begin position="33"/>
        <end position="53"/>
    </location>
</feature>
<dbReference type="Proteomes" id="UP000018766">
    <property type="component" value="Unassembled WGS sequence"/>
</dbReference>
<dbReference type="Pfam" id="PF13018">
    <property type="entry name" value="ESPR"/>
    <property type="match status" value="1"/>
</dbReference>
<feature type="domain" description="ESPR" evidence="2">
    <location>
        <begin position="1"/>
        <end position="43"/>
    </location>
</feature>
<dbReference type="RefSeq" id="WP_023952671.1">
    <property type="nucleotide sequence ID" value="NZ_AYSV01000115.1"/>
</dbReference>
<keyword evidence="4" id="KW-1185">Reference proteome</keyword>
<dbReference type="OrthoDB" id="5760545at2"/>
<accession>V8FWC6</accession>
<organism evidence="3 4">
    <name type="scientific">Pelistega indica</name>
    <dbReference type="NCBI Taxonomy" id="1414851"/>
    <lineage>
        <taxon>Bacteria</taxon>
        <taxon>Pseudomonadati</taxon>
        <taxon>Pseudomonadota</taxon>
        <taxon>Betaproteobacteria</taxon>
        <taxon>Burkholderiales</taxon>
        <taxon>Alcaligenaceae</taxon>
        <taxon>Pelistega</taxon>
    </lineage>
</organism>
<dbReference type="InterPro" id="IPR024973">
    <property type="entry name" value="ESPR"/>
</dbReference>
<evidence type="ECO:0000256" key="1">
    <source>
        <dbReference type="SAM" id="Phobius"/>
    </source>
</evidence>